<accession>A0A4Q9MJ01</accession>
<dbReference type="AlphaFoldDB" id="A0A4Q9MJ01"/>
<organism evidence="1">
    <name type="scientific">Dichomitus squalens</name>
    <dbReference type="NCBI Taxonomy" id="114155"/>
    <lineage>
        <taxon>Eukaryota</taxon>
        <taxon>Fungi</taxon>
        <taxon>Dikarya</taxon>
        <taxon>Basidiomycota</taxon>
        <taxon>Agaricomycotina</taxon>
        <taxon>Agaricomycetes</taxon>
        <taxon>Polyporales</taxon>
        <taxon>Polyporaceae</taxon>
        <taxon>Dichomitus</taxon>
    </lineage>
</organism>
<protein>
    <submittedName>
        <fullName evidence="1">Uncharacterized protein</fullName>
    </submittedName>
</protein>
<name>A0A4Q9MJ01_9APHY</name>
<sequence length="56" mass="6392">MPHLQGEQHGSLRGTYRSMTSRVSQNGCVKAACKRCRVHASGCYVAQRRPTEMWRK</sequence>
<dbReference type="Proteomes" id="UP000292957">
    <property type="component" value="Unassembled WGS sequence"/>
</dbReference>
<gene>
    <name evidence="1" type="ORF">BD311DRAFT_668460</name>
</gene>
<proteinExistence type="predicted"/>
<reference evidence="1" key="1">
    <citation type="submission" date="2019-01" db="EMBL/GenBank/DDBJ databases">
        <title>Draft genome sequences of three monokaryotic isolates of the white-rot basidiomycete fungus Dichomitus squalens.</title>
        <authorList>
            <consortium name="DOE Joint Genome Institute"/>
            <person name="Lopez S.C."/>
            <person name="Andreopoulos B."/>
            <person name="Pangilinan J."/>
            <person name="Lipzen A."/>
            <person name="Riley R."/>
            <person name="Ahrendt S."/>
            <person name="Ng V."/>
            <person name="Barry K."/>
            <person name="Daum C."/>
            <person name="Grigoriev I.V."/>
            <person name="Hilden K.S."/>
            <person name="Makela M.R."/>
            <person name="de Vries R.P."/>
        </authorList>
    </citation>
    <scope>NUCLEOTIDE SEQUENCE [LARGE SCALE GENOMIC DNA]</scope>
    <source>
        <strain evidence="1">OM18370.1</strain>
    </source>
</reference>
<evidence type="ECO:0000313" key="1">
    <source>
        <dbReference type="EMBL" id="TBU25981.1"/>
    </source>
</evidence>
<dbReference type="EMBL" id="ML143452">
    <property type="protein sequence ID" value="TBU25981.1"/>
    <property type="molecule type" value="Genomic_DNA"/>
</dbReference>